<gene>
    <name evidence="1" type="ORF">LTR37_010523</name>
</gene>
<evidence type="ECO:0000313" key="2">
    <source>
        <dbReference type="Proteomes" id="UP001281147"/>
    </source>
</evidence>
<name>A0ACC3N4U6_9PEZI</name>
<reference evidence="1" key="1">
    <citation type="submission" date="2023-07" db="EMBL/GenBank/DDBJ databases">
        <title>Black Yeasts Isolated from many extreme environments.</title>
        <authorList>
            <person name="Coleine C."/>
            <person name="Stajich J.E."/>
            <person name="Selbmann L."/>
        </authorList>
    </citation>
    <scope>NUCLEOTIDE SEQUENCE</scope>
    <source>
        <strain evidence="1">CCFEE 5714</strain>
    </source>
</reference>
<dbReference type="EMBL" id="JAUTXU010000087">
    <property type="protein sequence ID" value="KAK3710092.1"/>
    <property type="molecule type" value="Genomic_DNA"/>
</dbReference>
<accession>A0ACC3N4U6</accession>
<sequence length="226" mass="24970">MRVTLSIKPSKCDRLAGSSLFSFELQRDSTTTTNKMHAYTTWNVCWSPQGTTERHTHKPPRFIKNITMRSFGKDSPAAEAVRLPATTLIGLPLEYISHEAFYDGFQLARMGHSRAVINKTVRTLSVDFDHNSKTFGQPLSEGRGTYIVERVSGDDVTVKEIQAAEAFIKARLLNWYQLKSSAKDGEKGKKEIAGKLTPEAFSSFLADYEGEAAQTGSEKGATSVIG</sequence>
<protein>
    <submittedName>
        <fullName evidence="1">Uncharacterized protein</fullName>
    </submittedName>
</protein>
<keyword evidence="2" id="KW-1185">Reference proteome</keyword>
<comment type="caution">
    <text evidence="1">The sequence shown here is derived from an EMBL/GenBank/DDBJ whole genome shotgun (WGS) entry which is preliminary data.</text>
</comment>
<organism evidence="1 2">
    <name type="scientific">Vermiconidia calcicola</name>
    <dbReference type="NCBI Taxonomy" id="1690605"/>
    <lineage>
        <taxon>Eukaryota</taxon>
        <taxon>Fungi</taxon>
        <taxon>Dikarya</taxon>
        <taxon>Ascomycota</taxon>
        <taxon>Pezizomycotina</taxon>
        <taxon>Dothideomycetes</taxon>
        <taxon>Dothideomycetidae</taxon>
        <taxon>Mycosphaerellales</taxon>
        <taxon>Extremaceae</taxon>
        <taxon>Vermiconidia</taxon>
    </lineage>
</organism>
<proteinExistence type="predicted"/>
<dbReference type="Proteomes" id="UP001281147">
    <property type="component" value="Unassembled WGS sequence"/>
</dbReference>
<evidence type="ECO:0000313" key="1">
    <source>
        <dbReference type="EMBL" id="KAK3710092.1"/>
    </source>
</evidence>